<gene>
    <name evidence="8" type="ORF">GGQ72_003330</name>
</gene>
<feature type="transmembrane region" description="Helical" evidence="6">
    <location>
        <begin position="12"/>
        <end position="31"/>
    </location>
</feature>
<keyword evidence="3 6" id="KW-0812">Transmembrane</keyword>
<feature type="transmembrane region" description="Helical" evidence="6">
    <location>
        <begin position="76"/>
        <end position="98"/>
    </location>
</feature>
<dbReference type="PANTHER" id="PTHR32322:SF2">
    <property type="entry name" value="EAMA DOMAIN-CONTAINING PROTEIN"/>
    <property type="match status" value="1"/>
</dbReference>
<evidence type="ECO:0000313" key="9">
    <source>
        <dbReference type="Proteomes" id="UP000519897"/>
    </source>
</evidence>
<dbReference type="InterPro" id="IPR050638">
    <property type="entry name" value="AA-Vitamin_Transporters"/>
</dbReference>
<reference evidence="8 9" key="1">
    <citation type="submission" date="2020-08" db="EMBL/GenBank/DDBJ databases">
        <title>Genomic Encyclopedia of Type Strains, Phase IV (KMG-IV): sequencing the most valuable type-strain genomes for metagenomic binning, comparative biology and taxonomic classification.</title>
        <authorList>
            <person name="Goeker M."/>
        </authorList>
    </citation>
    <scope>NUCLEOTIDE SEQUENCE [LARGE SCALE GENOMIC DNA]</scope>
    <source>
        <strain evidence="8 9">DSM 29514</strain>
    </source>
</reference>
<comment type="caution">
    <text evidence="8">The sequence shown here is derived from an EMBL/GenBank/DDBJ whole genome shotgun (WGS) entry which is preliminary data.</text>
</comment>
<dbReference type="InterPro" id="IPR000620">
    <property type="entry name" value="EamA_dom"/>
</dbReference>
<evidence type="ECO:0000256" key="5">
    <source>
        <dbReference type="ARBA" id="ARBA00023136"/>
    </source>
</evidence>
<dbReference type="InterPro" id="IPR037185">
    <property type="entry name" value="EmrE-like"/>
</dbReference>
<evidence type="ECO:0000256" key="4">
    <source>
        <dbReference type="ARBA" id="ARBA00022989"/>
    </source>
</evidence>
<feature type="transmembrane region" description="Helical" evidence="6">
    <location>
        <begin position="161"/>
        <end position="180"/>
    </location>
</feature>
<dbReference type="PANTHER" id="PTHR32322">
    <property type="entry name" value="INNER MEMBRANE TRANSPORTER"/>
    <property type="match status" value="1"/>
</dbReference>
<keyword evidence="5 6" id="KW-0472">Membrane</keyword>
<keyword evidence="9" id="KW-1185">Reference proteome</keyword>
<comment type="subcellular location">
    <subcellularLocation>
        <location evidence="1">Membrane</location>
        <topology evidence="1">Multi-pass membrane protein</topology>
    </subcellularLocation>
</comment>
<evidence type="ECO:0000256" key="3">
    <source>
        <dbReference type="ARBA" id="ARBA00022692"/>
    </source>
</evidence>
<dbReference type="SUPFAM" id="SSF103481">
    <property type="entry name" value="Multidrug resistance efflux transporter EmrE"/>
    <property type="match status" value="2"/>
</dbReference>
<feature type="domain" description="EamA" evidence="7">
    <location>
        <begin position="17"/>
        <end position="148"/>
    </location>
</feature>
<evidence type="ECO:0000256" key="6">
    <source>
        <dbReference type="SAM" id="Phobius"/>
    </source>
</evidence>
<feature type="transmembrane region" description="Helical" evidence="6">
    <location>
        <begin position="284"/>
        <end position="300"/>
    </location>
</feature>
<dbReference type="RefSeq" id="WP_165134002.1">
    <property type="nucleotide sequence ID" value="NZ_CP049250.1"/>
</dbReference>
<comment type="similarity">
    <text evidence="2">Belongs to the EamA transporter family.</text>
</comment>
<evidence type="ECO:0000256" key="2">
    <source>
        <dbReference type="ARBA" id="ARBA00007362"/>
    </source>
</evidence>
<evidence type="ECO:0000313" key="8">
    <source>
        <dbReference type="EMBL" id="MBB4144773.1"/>
    </source>
</evidence>
<proteinExistence type="inferred from homology"/>
<feature type="transmembrane region" description="Helical" evidence="6">
    <location>
        <begin position="224"/>
        <end position="248"/>
    </location>
</feature>
<dbReference type="Proteomes" id="UP000519897">
    <property type="component" value="Unassembled WGS sequence"/>
</dbReference>
<feature type="transmembrane region" description="Helical" evidence="6">
    <location>
        <begin position="43"/>
        <end position="64"/>
    </location>
</feature>
<dbReference type="AlphaFoldDB" id="A0A7W6LK13"/>
<organism evidence="8 9">
    <name type="scientific">Rhizobium rhizoryzae</name>
    <dbReference type="NCBI Taxonomy" id="451876"/>
    <lineage>
        <taxon>Bacteria</taxon>
        <taxon>Pseudomonadati</taxon>
        <taxon>Pseudomonadota</taxon>
        <taxon>Alphaproteobacteria</taxon>
        <taxon>Hyphomicrobiales</taxon>
        <taxon>Rhizobiaceae</taxon>
        <taxon>Rhizobium/Agrobacterium group</taxon>
        <taxon>Rhizobium</taxon>
    </lineage>
</organism>
<dbReference type="GO" id="GO:0016020">
    <property type="term" value="C:membrane"/>
    <property type="evidence" value="ECO:0007669"/>
    <property type="project" value="UniProtKB-SubCell"/>
</dbReference>
<keyword evidence="4 6" id="KW-1133">Transmembrane helix</keyword>
<dbReference type="Pfam" id="PF00892">
    <property type="entry name" value="EamA"/>
    <property type="match status" value="2"/>
</dbReference>
<evidence type="ECO:0000256" key="1">
    <source>
        <dbReference type="ARBA" id="ARBA00004141"/>
    </source>
</evidence>
<feature type="domain" description="EamA" evidence="7">
    <location>
        <begin position="162"/>
        <end position="299"/>
    </location>
</feature>
<feature type="transmembrane region" description="Helical" evidence="6">
    <location>
        <begin position="104"/>
        <end position="124"/>
    </location>
</feature>
<feature type="transmembrane region" description="Helical" evidence="6">
    <location>
        <begin position="192"/>
        <end position="212"/>
    </location>
</feature>
<protein>
    <submittedName>
        <fullName evidence="8">Drug/metabolite transporter (DMT)-like permease</fullName>
    </submittedName>
</protein>
<name>A0A7W6LK13_9HYPH</name>
<feature type="transmembrane region" description="Helical" evidence="6">
    <location>
        <begin position="260"/>
        <end position="278"/>
    </location>
</feature>
<accession>A0A7W6LK13</accession>
<sequence>MSTLIHTKGVRVTKGLAALAMVGSAACWGSATVMSRDLLDHFSAPRLLIIQLGSSILLLALMALREQPRLFLTPALGKASLTGILEPGLAYTAGLIGLSMTTAGHSAVISSAEPIFIVLVGWLLFRHRSSLRTTVCIALAMVGLLLVSLETVSEHDGHNMLLGDTLVVLATLFAAGYVVLSARIAGHFPPAILAGAQQTVGFGFAVLVYMIAQSIGVSPPQEPIDISLLVYAAFSGIIQYAIPFWLYLIGLQVLSASVAGLYLTLTPIFGIVGAYLWLGEQASGTMLLGAGIIITAVLIGRNEH</sequence>
<dbReference type="EMBL" id="JACIEC010000004">
    <property type="protein sequence ID" value="MBB4144773.1"/>
    <property type="molecule type" value="Genomic_DNA"/>
</dbReference>
<feature type="transmembrane region" description="Helical" evidence="6">
    <location>
        <begin position="131"/>
        <end position="149"/>
    </location>
</feature>
<evidence type="ECO:0000259" key="7">
    <source>
        <dbReference type="Pfam" id="PF00892"/>
    </source>
</evidence>